<protein>
    <submittedName>
        <fullName evidence="2">Uncharacterized protein</fullName>
    </submittedName>
</protein>
<gene>
    <name evidence="2" type="ORF">SEA_BILLNYE_229</name>
</gene>
<name>A0A2L1IW15_9CAUD</name>
<sequence>MKLRNIYWIRSEQVEAKRRRLWLIISAGLSVVILVLVIALRENRPSTQYQDYQSWASTFGVGDWTLTEDTTKDFAESNCQHIINGGDPGWLIRSADHLKATSAVFMAYCPTAIESYLKYVDNDDRYDEYASTTARIRRDLAR</sequence>
<keyword evidence="1" id="KW-0472">Membrane</keyword>
<reference evidence="2 3" key="1">
    <citation type="submission" date="2018-01" db="EMBL/GenBank/DDBJ databases">
        <authorList>
            <person name="Grinwald M.F."/>
            <person name="Tasoff P."/>
            <person name="Simpson K.F."/>
            <person name="Vasser A."/>
            <person name="Shaffer C.D."/>
            <person name="Weston-Hafer K.A."/>
            <person name="Russell D.A."/>
            <person name="Pope W.H."/>
            <person name="Jacobs-Sera D."/>
            <person name="Hendrix R.W."/>
            <person name="Hatfull G.F."/>
        </authorList>
    </citation>
    <scope>NUCLEOTIDE SEQUENCE [LARGE SCALE GENOMIC DNA]</scope>
</reference>
<feature type="transmembrane region" description="Helical" evidence="1">
    <location>
        <begin position="21"/>
        <end position="40"/>
    </location>
</feature>
<dbReference type="EMBL" id="MG757153">
    <property type="protein sequence ID" value="AVD99400.1"/>
    <property type="molecule type" value="Genomic_DNA"/>
</dbReference>
<keyword evidence="1" id="KW-0812">Transmembrane</keyword>
<proteinExistence type="predicted"/>
<evidence type="ECO:0000256" key="1">
    <source>
        <dbReference type="SAM" id="Phobius"/>
    </source>
</evidence>
<evidence type="ECO:0000313" key="3">
    <source>
        <dbReference type="Proteomes" id="UP000241925"/>
    </source>
</evidence>
<accession>A0A2L1IW15</accession>
<organism evidence="2 3">
    <name type="scientific">Streptomyces phage BillNye</name>
    <dbReference type="NCBI Taxonomy" id="2079426"/>
    <lineage>
        <taxon>Viruses</taxon>
        <taxon>Duplodnaviria</taxon>
        <taxon>Heunggongvirae</taxon>
        <taxon>Uroviricota</taxon>
        <taxon>Caudoviricetes</taxon>
        <taxon>Stanwilliamsviridae</taxon>
        <taxon>Loccivirinae</taxon>
        <taxon>Wilnyevirus</taxon>
        <taxon>Wilnyevirus billnye</taxon>
    </lineage>
</organism>
<keyword evidence="3" id="KW-1185">Reference proteome</keyword>
<evidence type="ECO:0000313" key="2">
    <source>
        <dbReference type="EMBL" id="AVD99400.1"/>
    </source>
</evidence>
<dbReference type="Proteomes" id="UP000241925">
    <property type="component" value="Segment"/>
</dbReference>
<keyword evidence="1" id="KW-1133">Transmembrane helix</keyword>